<keyword evidence="6 9" id="KW-0472">Membrane</keyword>
<dbReference type="RefSeq" id="XP_022940140.1">
    <property type="nucleotide sequence ID" value="XM_023084372.1"/>
</dbReference>
<evidence type="ECO:0000256" key="8">
    <source>
        <dbReference type="SAM" id="MobiDB-lite"/>
    </source>
</evidence>
<gene>
    <name evidence="11 12 13 14" type="primary">LOC111445856</name>
</gene>
<dbReference type="Proteomes" id="UP000504609">
    <property type="component" value="Unplaced"/>
</dbReference>
<dbReference type="GO" id="GO:0005886">
    <property type="term" value="C:plasma membrane"/>
    <property type="evidence" value="ECO:0007669"/>
    <property type="project" value="UniProtKB-SubCell"/>
</dbReference>
<dbReference type="GO" id="GO:0009734">
    <property type="term" value="P:auxin-activated signaling pathway"/>
    <property type="evidence" value="ECO:0007669"/>
    <property type="project" value="UniProtKB-KW"/>
</dbReference>
<protein>
    <submittedName>
        <fullName evidence="11 12">Protein BIG GRAIN 1-like A isoform X1</fullName>
    </submittedName>
</protein>
<evidence type="ECO:0000256" key="9">
    <source>
        <dbReference type="SAM" id="Phobius"/>
    </source>
</evidence>
<feature type="region of interest" description="Disordered" evidence="8">
    <location>
        <begin position="242"/>
        <end position="285"/>
    </location>
</feature>
<reference evidence="11 12" key="1">
    <citation type="submission" date="2025-04" db="UniProtKB">
        <authorList>
            <consortium name="RefSeq"/>
        </authorList>
    </citation>
    <scope>IDENTIFICATION</scope>
    <source>
        <tissue evidence="11 12">Young leaves</tissue>
    </source>
</reference>
<evidence type="ECO:0000256" key="1">
    <source>
        <dbReference type="ARBA" id="ARBA00002281"/>
    </source>
</evidence>
<dbReference type="RefSeq" id="XP_022940138.1">
    <property type="nucleotide sequence ID" value="XM_023084370.1"/>
</dbReference>
<comment type="function">
    <text evidence="1">Involved in auxin transport. Regulator of the auxin signaling pathway.</text>
</comment>
<evidence type="ECO:0000313" key="14">
    <source>
        <dbReference type="RefSeq" id="XP_022940141.1"/>
    </source>
</evidence>
<keyword evidence="7" id="KW-0927">Auxin signaling pathway</keyword>
<name>A0A6J1FHL7_CUCMO</name>
<dbReference type="RefSeq" id="XP_022940141.1">
    <property type="nucleotide sequence ID" value="XM_023084373.1"/>
</dbReference>
<evidence type="ECO:0000313" key="10">
    <source>
        <dbReference type="Proteomes" id="UP000504609"/>
    </source>
</evidence>
<sequence length="510" mass="57883">MSTNSLQHYSPTTSFCHLPWQLLDLQKETRKSRNTARHPTSCVLCDGAFRHCRFVSFLPFIIDRFVSLSWLIFFFSSLSLWIIMSGQEVRARGERLRDGGGKGQSFSSSLLDEIYRSIDDGGDKRSGELKFYRHKVLKKQGKTIGDEEIASLHRALLIERWIEKKVAEKVSAQRRRSLTEAEMKFQLYQHDREEDVLFFSSTSSSSDSSFGGFSSSDTESMYGSKSLTPSCFAKFRPKPVRTSVSALPPEKTEAKQRQSREKPQSKQSNQFVENKESRDLDENAMIKSKSRALKIYDNLKKVKQPISPGGRLSSFLNSIFTAGTPKKQAHSVTSTGASEDPNSERKSKSGQTSTCSSATSFSRSCLSKNSPCSSEKLGNVDRRTVRFYPVSTIVDEHCKPCGHKSLYDEGPKFQVKDKPQTAEATAAARNILTDYQQIRNKKDFLARKFHHPNNHLYQEEEEEDDTASCSSSDLFELDHLTVMSGDRYREELPVYERTTGVDTNRAIRHR</sequence>
<evidence type="ECO:0000256" key="3">
    <source>
        <dbReference type="ARBA" id="ARBA00010067"/>
    </source>
</evidence>
<accession>A0A6J1FHL7</accession>
<keyword evidence="9" id="KW-1133">Transmembrane helix</keyword>
<evidence type="ECO:0000313" key="13">
    <source>
        <dbReference type="RefSeq" id="XP_022940140.1"/>
    </source>
</evidence>
<feature type="region of interest" description="Disordered" evidence="8">
    <location>
        <begin position="324"/>
        <end position="375"/>
    </location>
</feature>
<keyword evidence="4" id="KW-0813">Transport</keyword>
<evidence type="ECO:0000313" key="11">
    <source>
        <dbReference type="RefSeq" id="XP_022940138.1"/>
    </source>
</evidence>
<proteinExistence type="inferred from homology"/>
<comment type="similarity">
    <text evidence="3">Belongs to the BIG GRAIN 1 (BG1) plant protein family.</text>
</comment>
<dbReference type="PANTHER" id="PTHR33541">
    <property type="entry name" value="PROTEIN BIG GRAIN 1-LIKE A-RELATED"/>
    <property type="match status" value="1"/>
</dbReference>
<keyword evidence="10" id="KW-1185">Reference proteome</keyword>
<feature type="transmembrane region" description="Helical" evidence="9">
    <location>
        <begin position="65"/>
        <end position="84"/>
    </location>
</feature>
<comment type="subcellular location">
    <subcellularLocation>
        <location evidence="2">Cell membrane</location>
    </subcellularLocation>
</comment>
<dbReference type="KEGG" id="cmos:111445856"/>
<evidence type="ECO:0000256" key="6">
    <source>
        <dbReference type="ARBA" id="ARBA00023136"/>
    </source>
</evidence>
<dbReference type="GeneID" id="111445856"/>
<dbReference type="AlphaFoldDB" id="A0A6J1FHL7"/>
<evidence type="ECO:0000256" key="2">
    <source>
        <dbReference type="ARBA" id="ARBA00004236"/>
    </source>
</evidence>
<feature type="compositionally biased region" description="Basic and acidic residues" evidence="8">
    <location>
        <begin position="250"/>
        <end position="264"/>
    </location>
</feature>
<evidence type="ECO:0000256" key="4">
    <source>
        <dbReference type="ARBA" id="ARBA00022448"/>
    </source>
</evidence>
<dbReference type="InterPro" id="IPR039621">
    <property type="entry name" value="BG1-like"/>
</dbReference>
<evidence type="ECO:0000313" key="12">
    <source>
        <dbReference type="RefSeq" id="XP_022940139.1"/>
    </source>
</evidence>
<evidence type="ECO:0000256" key="5">
    <source>
        <dbReference type="ARBA" id="ARBA00022475"/>
    </source>
</evidence>
<dbReference type="PANTHER" id="PTHR33541:SF12">
    <property type="entry name" value="PROTEIN BIG GRAIN 1-LIKE A"/>
    <property type="match status" value="1"/>
</dbReference>
<organism evidence="10 14">
    <name type="scientific">Cucurbita moschata</name>
    <name type="common">Winter crookneck squash</name>
    <name type="synonym">Cucurbita pepo var. moschata</name>
    <dbReference type="NCBI Taxonomy" id="3662"/>
    <lineage>
        <taxon>Eukaryota</taxon>
        <taxon>Viridiplantae</taxon>
        <taxon>Streptophyta</taxon>
        <taxon>Embryophyta</taxon>
        <taxon>Tracheophyta</taxon>
        <taxon>Spermatophyta</taxon>
        <taxon>Magnoliopsida</taxon>
        <taxon>eudicotyledons</taxon>
        <taxon>Gunneridae</taxon>
        <taxon>Pentapetalae</taxon>
        <taxon>rosids</taxon>
        <taxon>fabids</taxon>
        <taxon>Cucurbitales</taxon>
        <taxon>Cucurbitaceae</taxon>
        <taxon>Cucurbiteae</taxon>
        <taxon>Cucurbita</taxon>
    </lineage>
</organism>
<keyword evidence="5" id="KW-1003">Cell membrane</keyword>
<evidence type="ECO:0000256" key="7">
    <source>
        <dbReference type="ARBA" id="ARBA00023294"/>
    </source>
</evidence>
<feature type="compositionally biased region" description="Low complexity" evidence="8">
    <location>
        <begin position="352"/>
        <end position="367"/>
    </location>
</feature>
<keyword evidence="9" id="KW-0812">Transmembrane</keyword>
<dbReference type="RefSeq" id="XP_022940139.1">
    <property type="nucleotide sequence ID" value="XM_023084371.1"/>
</dbReference>